<keyword evidence="6" id="KW-0472">Membrane</keyword>
<dbReference type="PROSITE" id="PS00153">
    <property type="entry name" value="ATPASE_GAMMA"/>
    <property type="match status" value="1"/>
</dbReference>
<evidence type="ECO:0000256" key="1">
    <source>
        <dbReference type="ARBA" id="ARBA00004170"/>
    </source>
</evidence>
<evidence type="ECO:0000256" key="5">
    <source>
        <dbReference type="ARBA" id="ARBA00023065"/>
    </source>
</evidence>
<evidence type="ECO:0000256" key="4">
    <source>
        <dbReference type="ARBA" id="ARBA00022781"/>
    </source>
</evidence>
<dbReference type="Gene3D" id="1.10.287.80">
    <property type="entry name" value="ATP synthase, gamma subunit, helix hairpin domain"/>
    <property type="match status" value="1"/>
</dbReference>
<dbReference type="EMBL" id="CAFBNC010000076">
    <property type="protein sequence ID" value="CAB4943366.1"/>
    <property type="molecule type" value="Genomic_DNA"/>
</dbReference>
<dbReference type="EMBL" id="CAEMXZ010000214">
    <property type="protein sequence ID" value="CAB4324761.1"/>
    <property type="molecule type" value="Genomic_DNA"/>
</dbReference>
<feature type="compositionally biased region" description="Basic and acidic residues" evidence="9">
    <location>
        <begin position="311"/>
        <end position="325"/>
    </location>
</feature>
<dbReference type="InterPro" id="IPR000131">
    <property type="entry name" value="ATP_synth_F1_gsu"/>
</dbReference>
<dbReference type="PANTHER" id="PTHR11693">
    <property type="entry name" value="ATP SYNTHASE GAMMA CHAIN"/>
    <property type="match status" value="1"/>
</dbReference>
<evidence type="ECO:0000313" key="10">
    <source>
        <dbReference type="EMBL" id="CAB4324761.1"/>
    </source>
</evidence>
<dbReference type="GO" id="GO:0046933">
    <property type="term" value="F:proton-transporting ATP synthase activity, rotational mechanism"/>
    <property type="evidence" value="ECO:0007669"/>
    <property type="project" value="InterPro"/>
</dbReference>
<dbReference type="NCBIfam" id="TIGR01146">
    <property type="entry name" value="ATPsyn_F1gamma"/>
    <property type="match status" value="1"/>
</dbReference>
<evidence type="ECO:0000313" key="11">
    <source>
        <dbReference type="EMBL" id="CAB4943366.1"/>
    </source>
</evidence>
<name>A0A6J5YJU9_9ZZZZ</name>
<evidence type="ECO:0000256" key="2">
    <source>
        <dbReference type="ARBA" id="ARBA00007681"/>
    </source>
</evidence>
<accession>A0A6J5YJU9</accession>
<comment type="similarity">
    <text evidence="2">Belongs to the ATPase gamma chain family.</text>
</comment>
<dbReference type="PRINTS" id="PR00126">
    <property type="entry name" value="ATPASEGAMMA"/>
</dbReference>
<feature type="region of interest" description="Disordered" evidence="9">
    <location>
        <begin position="298"/>
        <end position="325"/>
    </location>
</feature>
<dbReference type="PANTHER" id="PTHR11693:SF22">
    <property type="entry name" value="ATP SYNTHASE SUBUNIT GAMMA, MITOCHONDRIAL"/>
    <property type="match status" value="1"/>
</dbReference>
<dbReference type="HAMAP" id="MF_00815">
    <property type="entry name" value="ATP_synth_gamma_bact"/>
    <property type="match status" value="1"/>
</dbReference>
<dbReference type="InterPro" id="IPR023632">
    <property type="entry name" value="ATP_synth_F1_gsu_CS"/>
</dbReference>
<dbReference type="CDD" id="cd12151">
    <property type="entry name" value="F1-ATPase_gamma"/>
    <property type="match status" value="1"/>
</dbReference>
<dbReference type="AlphaFoldDB" id="A0A6J5YJU9"/>
<gene>
    <name evidence="10" type="ORF">UFOPK1392_02537</name>
    <name evidence="11" type="ORF">UFOPK3733_01427</name>
</gene>
<keyword evidence="4" id="KW-0375">Hydrogen ion transport</keyword>
<evidence type="ECO:0000256" key="9">
    <source>
        <dbReference type="SAM" id="MobiDB-lite"/>
    </source>
</evidence>
<protein>
    <submittedName>
        <fullName evidence="10">Unannotated protein</fullName>
    </submittedName>
</protein>
<evidence type="ECO:0000256" key="7">
    <source>
        <dbReference type="ARBA" id="ARBA00023196"/>
    </source>
</evidence>
<reference evidence="10" key="1">
    <citation type="submission" date="2020-05" db="EMBL/GenBank/DDBJ databases">
        <authorList>
            <person name="Chiriac C."/>
            <person name="Salcher M."/>
            <person name="Ghai R."/>
            <person name="Kavagutti S V."/>
        </authorList>
    </citation>
    <scope>NUCLEOTIDE SEQUENCE</scope>
</reference>
<evidence type="ECO:0000256" key="8">
    <source>
        <dbReference type="ARBA" id="ARBA00023310"/>
    </source>
</evidence>
<dbReference type="Pfam" id="PF00231">
    <property type="entry name" value="ATP-synt"/>
    <property type="match status" value="1"/>
</dbReference>
<evidence type="ECO:0000256" key="3">
    <source>
        <dbReference type="ARBA" id="ARBA00022448"/>
    </source>
</evidence>
<dbReference type="Gene3D" id="3.40.1380.10">
    <property type="match status" value="1"/>
</dbReference>
<keyword evidence="5" id="KW-0406">Ion transport</keyword>
<keyword evidence="3" id="KW-0813">Transport</keyword>
<organism evidence="10">
    <name type="scientific">freshwater metagenome</name>
    <dbReference type="NCBI Taxonomy" id="449393"/>
    <lineage>
        <taxon>unclassified sequences</taxon>
        <taxon>metagenomes</taxon>
        <taxon>ecological metagenomes</taxon>
    </lineage>
</organism>
<dbReference type="InterPro" id="IPR035968">
    <property type="entry name" value="ATP_synth_F1_ATPase_gsu"/>
</dbReference>
<dbReference type="SUPFAM" id="SSF52943">
    <property type="entry name" value="ATP synthase (F1-ATPase), gamma subunit"/>
    <property type="match status" value="1"/>
</dbReference>
<evidence type="ECO:0000256" key="6">
    <source>
        <dbReference type="ARBA" id="ARBA00023136"/>
    </source>
</evidence>
<sequence>MAGGQERILRRRIKSVESTKKITRAMELIAATRVVKAQERASSARPYSNEITSVIIDLLRAGAAKEHPLLRENPDATIAAFVVITSDRGMCGAYNTNVIRAAERAMAEARAKGFTFSLIVVGKKAQKQFKFQGLEIDAAFEGMTDQPIYDNARDVAATVRRRYESGELAYVDIAYTQFLSAGTQQATVRRFLPLEVPEVEASEGPSADLEYEPSPTGILNEILPRYLESRLFSALLDASASEHASRQRAMKAATDNAEDLKTQLSRTMNRARQDAITTEIMEIVGGAEALSADKDSKDELLPSHMSPQHLFPEHLDRRDTSASIH</sequence>
<dbReference type="NCBIfam" id="NF004145">
    <property type="entry name" value="PRK05621.1-2"/>
    <property type="match status" value="1"/>
</dbReference>
<keyword evidence="8" id="KW-0066">ATP synthesis</keyword>
<keyword evidence="7" id="KW-0139">CF(1)</keyword>
<proteinExistence type="inferred from homology"/>
<dbReference type="GO" id="GO:0045259">
    <property type="term" value="C:proton-transporting ATP synthase complex"/>
    <property type="evidence" value="ECO:0007669"/>
    <property type="project" value="UniProtKB-KW"/>
</dbReference>
<comment type="subcellular location">
    <subcellularLocation>
        <location evidence="1">Membrane</location>
        <topology evidence="1">Peripheral membrane protein</topology>
    </subcellularLocation>
</comment>